<dbReference type="GO" id="GO:0005524">
    <property type="term" value="F:ATP binding"/>
    <property type="evidence" value="ECO:0007669"/>
    <property type="project" value="UniProtKB-UniRule"/>
</dbReference>
<gene>
    <name evidence="8" type="ORF">ZIOFF_049978</name>
</gene>
<evidence type="ECO:0000256" key="6">
    <source>
        <dbReference type="PROSITE-ProRule" id="PRU10141"/>
    </source>
</evidence>
<evidence type="ECO:0000256" key="7">
    <source>
        <dbReference type="SAM" id="MobiDB-lite"/>
    </source>
</evidence>
<dbReference type="Proteomes" id="UP000734854">
    <property type="component" value="Unassembled WGS sequence"/>
</dbReference>
<evidence type="ECO:0000256" key="3">
    <source>
        <dbReference type="ARBA" id="ARBA00022741"/>
    </source>
</evidence>
<dbReference type="PROSITE" id="PS00107">
    <property type="entry name" value="PROTEIN_KINASE_ATP"/>
    <property type="match status" value="1"/>
</dbReference>
<proteinExistence type="predicted"/>
<comment type="caution">
    <text evidence="8">The sequence shown here is derived from an EMBL/GenBank/DDBJ whole genome shotgun (WGS) entry which is preliminary data.</text>
</comment>
<keyword evidence="5 6" id="KW-0067">ATP-binding</keyword>
<feature type="region of interest" description="Disordered" evidence="7">
    <location>
        <begin position="102"/>
        <end position="135"/>
    </location>
</feature>
<dbReference type="SUPFAM" id="SSF56112">
    <property type="entry name" value="Protein kinase-like (PK-like)"/>
    <property type="match status" value="1"/>
</dbReference>
<keyword evidence="3 6" id="KW-0547">Nucleotide-binding</keyword>
<evidence type="ECO:0000256" key="4">
    <source>
        <dbReference type="ARBA" id="ARBA00022777"/>
    </source>
</evidence>
<dbReference type="InterPro" id="IPR017441">
    <property type="entry name" value="Protein_kinase_ATP_BS"/>
</dbReference>
<evidence type="ECO:0008006" key="10">
    <source>
        <dbReference type="Google" id="ProtNLM"/>
    </source>
</evidence>
<accession>A0A8J5FJP2</accession>
<protein>
    <recommendedName>
        <fullName evidence="10">Protein kinase domain-containing protein</fullName>
    </recommendedName>
</protein>
<dbReference type="EMBL" id="JACMSC010000014">
    <property type="protein sequence ID" value="KAG6488729.1"/>
    <property type="molecule type" value="Genomic_DNA"/>
</dbReference>
<dbReference type="InterPro" id="IPR011009">
    <property type="entry name" value="Kinase-like_dom_sf"/>
</dbReference>
<evidence type="ECO:0000256" key="2">
    <source>
        <dbReference type="ARBA" id="ARBA00022679"/>
    </source>
</evidence>
<feature type="compositionally biased region" description="Basic and acidic residues" evidence="7">
    <location>
        <begin position="205"/>
        <end position="225"/>
    </location>
</feature>
<keyword evidence="4" id="KW-0418">Kinase</keyword>
<reference evidence="8 9" key="1">
    <citation type="submission" date="2020-08" db="EMBL/GenBank/DDBJ databases">
        <title>Plant Genome Project.</title>
        <authorList>
            <person name="Zhang R.-G."/>
        </authorList>
    </citation>
    <scope>NUCLEOTIDE SEQUENCE [LARGE SCALE GENOMIC DNA]</scope>
    <source>
        <tissue evidence="8">Rhizome</tissue>
    </source>
</reference>
<dbReference type="PANTHER" id="PTHR43895:SF104">
    <property type="entry name" value="CBL-INTERACTING SERINE_THREONINE-PROTEIN KINASE 3"/>
    <property type="match status" value="1"/>
</dbReference>
<sequence>MTGSLLPPHRALFAGAIAGRHRLASSPLPRVAGFRFLSPVEIFGRRFPSLLSPPAVVTVATVFGVRHHCLRYPASPLPAYTIVTASSDNRCRCRHLQQPPSLLPAGAAHRRPPSSSSVAHCSPQHPPLPSPAATAAADSRSLPLTRLLPLSLVDIVTFQVAAAWYYLGNSGHRAEVFYSLHRYHHVSGGVLQWAAEDPNAWEGETGERDLPRRQRAAGEGEDHRRTALPTEEEVGADHPHQGRRAAGQHCLRHHLRGGALEAPAPIHQFPLCFHSATPAAPSSISATESPRPAYLIQQKCRITGFKGRFPNPLYCKRVINGLLLLVKHTNHSLGAYQINYRMESGTSKSKVKRHVGKYELECTIGEGTFAKVRFAKNIETGEPVAIKILDKEKVLKHKLVEQLNCARSECSICLSCQNPFRYEGDKPQGVHNVQDKSCHSPLSKKVSLVGDEPSEVHNGQDKPSHSCLSKKVSLAGDELAGVHNAQDKPSHSLLSKLAGDKPSHSLLSETMPGCCIDIRSIGNQYFHLLPFARQQRLGKACRGQPRLAAGTKGQPRLVAIDADHQELAMTNRASHAHSRQCLVGFSYTLDQPRLQSIVPSRGQPCPQPSSRAQPSPPKAVAYAIEERKREGRGSLHIHRCHLAVTKEGNRNRGRENRSGGFDI</sequence>
<evidence type="ECO:0000256" key="1">
    <source>
        <dbReference type="ARBA" id="ARBA00022527"/>
    </source>
</evidence>
<keyword evidence="2" id="KW-0808">Transferase</keyword>
<evidence type="ECO:0000256" key="5">
    <source>
        <dbReference type="ARBA" id="ARBA00022840"/>
    </source>
</evidence>
<feature type="region of interest" description="Disordered" evidence="7">
    <location>
        <begin position="596"/>
        <end position="618"/>
    </location>
</feature>
<keyword evidence="9" id="KW-1185">Reference proteome</keyword>
<dbReference type="Gene3D" id="3.30.200.20">
    <property type="entry name" value="Phosphorylase Kinase, domain 1"/>
    <property type="match status" value="1"/>
</dbReference>
<evidence type="ECO:0000313" key="9">
    <source>
        <dbReference type="Proteomes" id="UP000734854"/>
    </source>
</evidence>
<dbReference type="AlphaFoldDB" id="A0A8J5FJP2"/>
<feature type="region of interest" description="Disordered" evidence="7">
    <location>
        <begin position="202"/>
        <end position="242"/>
    </location>
</feature>
<dbReference type="PANTHER" id="PTHR43895">
    <property type="entry name" value="CALCIUM/CALMODULIN-DEPENDENT PROTEIN KINASE KINASE-RELATED"/>
    <property type="match status" value="1"/>
</dbReference>
<evidence type="ECO:0000313" key="8">
    <source>
        <dbReference type="EMBL" id="KAG6488729.1"/>
    </source>
</evidence>
<feature type="binding site" evidence="6">
    <location>
        <position position="387"/>
    </location>
    <ligand>
        <name>ATP</name>
        <dbReference type="ChEBI" id="CHEBI:30616"/>
    </ligand>
</feature>
<dbReference type="GO" id="GO:0007165">
    <property type="term" value="P:signal transduction"/>
    <property type="evidence" value="ECO:0007669"/>
    <property type="project" value="TreeGrafter"/>
</dbReference>
<name>A0A8J5FJP2_ZINOF</name>
<keyword evidence="1" id="KW-0723">Serine/threonine-protein kinase</keyword>
<organism evidence="8 9">
    <name type="scientific">Zingiber officinale</name>
    <name type="common">Ginger</name>
    <name type="synonym">Amomum zingiber</name>
    <dbReference type="NCBI Taxonomy" id="94328"/>
    <lineage>
        <taxon>Eukaryota</taxon>
        <taxon>Viridiplantae</taxon>
        <taxon>Streptophyta</taxon>
        <taxon>Embryophyta</taxon>
        <taxon>Tracheophyta</taxon>
        <taxon>Spermatophyta</taxon>
        <taxon>Magnoliopsida</taxon>
        <taxon>Liliopsida</taxon>
        <taxon>Zingiberales</taxon>
        <taxon>Zingiberaceae</taxon>
        <taxon>Zingiber</taxon>
    </lineage>
</organism>
<dbReference type="GO" id="GO:0004674">
    <property type="term" value="F:protein serine/threonine kinase activity"/>
    <property type="evidence" value="ECO:0007669"/>
    <property type="project" value="UniProtKB-KW"/>
</dbReference>